<dbReference type="Proteomes" id="UP001194714">
    <property type="component" value="Unassembled WGS sequence"/>
</dbReference>
<keyword evidence="8 9" id="KW-0472">Membrane</keyword>
<reference evidence="11 12" key="1">
    <citation type="submission" date="2020-01" db="EMBL/GenBank/DDBJ databases">
        <title>Draft genome sequence of Cand. Neptunochlamydia vexilliferae K9.</title>
        <authorList>
            <person name="Schulz F."/>
            <person name="Koestlbacher S."/>
            <person name="Wascher F."/>
            <person name="Pizzetti I."/>
            <person name="Horn M."/>
        </authorList>
    </citation>
    <scope>NUCLEOTIDE SEQUENCE [LARGE SCALE GENOMIC DNA]</scope>
    <source>
        <strain evidence="11 12">K9</strain>
    </source>
</reference>
<gene>
    <name evidence="9" type="primary">lspA</name>
    <name evidence="11" type="ORF">NEPTK9_001448</name>
</gene>
<comment type="catalytic activity">
    <reaction evidence="9">
        <text>Release of signal peptides from bacterial membrane prolipoproteins. Hydrolyzes -Xaa-Yaa-Zaa-|-(S,diacylglyceryl)Cys-, in which Xaa is hydrophobic (preferably Leu), and Yaa (Ala or Ser) and Zaa (Gly or Ala) have small, neutral side chains.</text>
        <dbReference type="EC" id="3.4.23.36"/>
    </reaction>
</comment>
<dbReference type="HAMAP" id="MF_00161">
    <property type="entry name" value="LspA"/>
    <property type="match status" value="1"/>
</dbReference>
<keyword evidence="5 9" id="KW-0064">Aspartyl protease</keyword>
<keyword evidence="2 9" id="KW-1003">Cell membrane</keyword>
<evidence type="ECO:0000256" key="8">
    <source>
        <dbReference type="ARBA" id="ARBA00023136"/>
    </source>
</evidence>
<protein>
    <recommendedName>
        <fullName evidence="9">Lipoprotein signal peptidase</fullName>
        <ecNumber evidence="9">3.4.23.36</ecNumber>
    </recommendedName>
    <alternativeName>
        <fullName evidence="9">Prolipoprotein signal peptidase</fullName>
    </alternativeName>
    <alternativeName>
        <fullName evidence="9">Signal peptidase II</fullName>
        <shortName evidence="9">SPase II</shortName>
    </alternativeName>
</protein>
<comment type="subcellular location">
    <subcellularLocation>
        <location evidence="9">Cell membrane</location>
        <topology evidence="9">Multi-pass membrane protein</topology>
    </subcellularLocation>
</comment>
<evidence type="ECO:0000256" key="5">
    <source>
        <dbReference type="ARBA" id="ARBA00022750"/>
    </source>
</evidence>
<dbReference type="PANTHER" id="PTHR33695">
    <property type="entry name" value="LIPOPROTEIN SIGNAL PEPTIDASE"/>
    <property type="match status" value="1"/>
</dbReference>
<dbReference type="NCBIfam" id="TIGR00077">
    <property type="entry name" value="lspA"/>
    <property type="match status" value="1"/>
</dbReference>
<comment type="pathway">
    <text evidence="9">Protein modification; lipoprotein biosynthesis (signal peptide cleavage).</text>
</comment>
<keyword evidence="11" id="KW-0449">Lipoprotein</keyword>
<dbReference type="PRINTS" id="PR00781">
    <property type="entry name" value="LIPOSIGPTASE"/>
</dbReference>
<dbReference type="GO" id="GO:0004190">
    <property type="term" value="F:aspartic-type endopeptidase activity"/>
    <property type="evidence" value="ECO:0007669"/>
    <property type="project" value="UniProtKB-EC"/>
</dbReference>
<dbReference type="PANTHER" id="PTHR33695:SF1">
    <property type="entry name" value="LIPOPROTEIN SIGNAL PEPTIDASE"/>
    <property type="match status" value="1"/>
</dbReference>
<evidence type="ECO:0000256" key="1">
    <source>
        <dbReference type="ARBA" id="ARBA00006139"/>
    </source>
</evidence>
<feature type="transmembrane region" description="Helical" evidence="9">
    <location>
        <begin position="138"/>
        <end position="160"/>
    </location>
</feature>
<evidence type="ECO:0000256" key="6">
    <source>
        <dbReference type="ARBA" id="ARBA00022801"/>
    </source>
</evidence>
<sequence>MPRKVRKRDDLVRRLLLFSAVALFLFDASTKYWIVENLPLFGTIPVFQNFFGVDFSISHARNLGGAWSLFSSYPIALLLVRVGIILALAAYVFFFNKERKREIPFMLILTGALGNIIDFFLYGSVVDMLHFVLWGYSYPVFNLADTFIFLGVATLIIQGITEKLNKRKRHET</sequence>
<accession>A0ABS0B152</accession>
<evidence type="ECO:0000256" key="4">
    <source>
        <dbReference type="ARBA" id="ARBA00022692"/>
    </source>
</evidence>
<keyword evidence="6 9" id="KW-0378">Hydrolase</keyword>
<keyword evidence="4 9" id="KW-0812">Transmembrane</keyword>
<feature type="active site" evidence="9">
    <location>
        <position position="145"/>
    </location>
</feature>
<feature type="transmembrane region" description="Helical" evidence="9">
    <location>
        <begin position="73"/>
        <end position="94"/>
    </location>
</feature>
<dbReference type="EMBL" id="JAAEJV010000052">
    <property type="protein sequence ID" value="MBF5059925.1"/>
    <property type="molecule type" value="Genomic_DNA"/>
</dbReference>
<feature type="active site" evidence="9">
    <location>
        <position position="127"/>
    </location>
</feature>
<name>A0ABS0B152_9BACT</name>
<dbReference type="Pfam" id="PF01252">
    <property type="entry name" value="Peptidase_A8"/>
    <property type="match status" value="1"/>
</dbReference>
<evidence type="ECO:0000256" key="9">
    <source>
        <dbReference type="HAMAP-Rule" id="MF_00161"/>
    </source>
</evidence>
<evidence type="ECO:0000313" key="12">
    <source>
        <dbReference type="Proteomes" id="UP001194714"/>
    </source>
</evidence>
<dbReference type="EC" id="3.4.23.36" evidence="9"/>
<keyword evidence="12" id="KW-1185">Reference proteome</keyword>
<comment type="caution">
    <text evidence="11">The sequence shown here is derived from an EMBL/GenBank/DDBJ whole genome shotgun (WGS) entry which is preliminary data.</text>
</comment>
<organism evidence="11 12">
    <name type="scientific">Candidatus Neptunichlamydia vexilliferae</name>
    <dbReference type="NCBI Taxonomy" id="1651774"/>
    <lineage>
        <taxon>Bacteria</taxon>
        <taxon>Pseudomonadati</taxon>
        <taxon>Chlamydiota</taxon>
        <taxon>Chlamydiia</taxon>
        <taxon>Parachlamydiales</taxon>
        <taxon>Simkaniaceae</taxon>
        <taxon>Candidatus Neptunichlamydia</taxon>
    </lineage>
</organism>
<proteinExistence type="inferred from homology"/>
<evidence type="ECO:0000256" key="2">
    <source>
        <dbReference type="ARBA" id="ARBA00022475"/>
    </source>
</evidence>
<feature type="transmembrane region" description="Helical" evidence="9">
    <location>
        <begin position="106"/>
        <end position="126"/>
    </location>
</feature>
<comment type="caution">
    <text evidence="9">Lacks conserved residue(s) required for the propagation of feature annotation.</text>
</comment>
<evidence type="ECO:0000256" key="7">
    <source>
        <dbReference type="ARBA" id="ARBA00022989"/>
    </source>
</evidence>
<keyword evidence="7 9" id="KW-1133">Transmembrane helix</keyword>
<evidence type="ECO:0000256" key="10">
    <source>
        <dbReference type="RuleBase" id="RU004181"/>
    </source>
</evidence>
<comment type="similarity">
    <text evidence="1 9 10">Belongs to the peptidase A8 family.</text>
</comment>
<dbReference type="InterPro" id="IPR001872">
    <property type="entry name" value="Peptidase_A8"/>
</dbReference>
<evidence type="ECO:0000256" key="3">
    <source>
        <dbReference type="ARBA" id="ARBA00022670"/>
    </source>
</evidence>
<comment type="function">
    <text evidence="9">This protein specifically catalyzes the removal of signal peptides from prolipoproteins.</text>
</comment>
<keyword evidence="3 9" id="KW-0645">Protease</keyword>
<evidence type="ECO:0000313" key="11">
    <source>
        <dbReference type="EMBL" id="MBF5059925.1"/>
    </source>
</evidence>